<evidence type="ECO:0000259" key="13">
    <source>
        <dbReference type="PROSITE" id="PS50975"/>
    </source>
</evidence>
<dbReference type="GO" id="GO:0004637">
    <property type="term" value="F:phosphoribosylamine-glycine ligase activity"/>
    <property type="evidence" value="ECO:0007669"/>
    <property type="project" value="UniProtKB-EC"/>
</dbReference>
<feature type="domain" description="ATP-grasp" evidence="13">
    <location>
        <begin position="92"/>
        <end position="298"/>
    </location>
</feature>
<dbReference type="Proteomes" id="UP000316609">
    <property type="component" value="Unassembled WGS sequence"/>
</dbReference>
<dbReference type="Gene3D" id="3.40.50.20">
    <property type="match status" value="1"/>
</dbReference>
<dbReference type="InterPro" id="IPR011761">
    <property type="entry name" value="ATP-grasp"/>
</dbReference>
<evidence type="ECO:0000313" key="14">
    <source>
        <dbReference type="EMBL" id="TMQ68664.1"/>
    </source>
</evidence>
<evidence type="ECO:0000256" key="4">
    <source>
        <dbReference type="ARBA" id="ARBA00013255"/>
    </source>
</evidence>
<dbReference type="GO" id="GO:0006189">
    <property type="term" value="P:'de novo' IMP biosynthetic process"/>
    <property type="evidence" value="ECO:0007669"/>
    <property type="project" value="UniProtKB-UniPathway"/>
</dbReference>
<dbReference type="Pfam" id="PF01071">
    <property type="entry name" value="GARS_A"/>
    <property type="match status" value="1"/>
</dbReference>
<evidence type="ECO:0000256" key="6">
    <source>
        <dbReference type="ARBA" id="ARBA00022741"/>
    </source>
</evidence>
<dbReference type="SMART" id="SM01209">
    <property type="entry name" value="GARS_A"/>
    <property type="match status" value="1"/>
</dbReference>
<comment type="caution">
    <text evidence="14">The sequence shown here is derived from an EMBL/GenBank/DDBJ whole genome shotgun (WGS) entry which is preliminary data.</text>
</comment>
<dbReference type="Pfam" id="PF02844">
    <property type="entry name" value="GARS_N"/>
    <property type="match status" value="1"/>
</dbReference>
<comment type="cofactor">
    <cofactor evidence="1">
        <name>Mn(2+)</name>
        <dbReference type="ChEBI" id="CHEBI:29035"/>
    </cofactor>
</comment>
<dbReference type="UniPathway" id="UPA00074">
    <property type="reaction ID" value="UER00125"/>
</dbReference>
<dbReference type="InterPro" id="IPR020559">
    <property type="entry name" value="PRibGlycinamide_synth_CS"/>
</dbReference>
<evidence type="ECO:0000256" key="8">
    <source>
        <dbReference type="ARBA" id="ARBA00022840"/>
    </source>
</evidence>
<keyword evidence="7" id="KW-0658">Purine biosynthesis</keyword>
<dbReference type="SUPFAM" id="SSF56059">
    <property type="entry name" value="Glutathione synthetase ATP-binding domain-like"/>
    <property type="match status" value="1"/>
</dbReference>
<proteinExistence type="inferred from homology"/>
<dbReference type="NCBIfam" id="TIGR00877">
    <property type="entry name" value="purD"/>
    <property type="match status" value="1"/>
</dbReference>
<evidence type="ECO:0000256" key="11">
    <source>
        <dbReference type="ARBA" id="ARBA00042864"/>
    </source>
</evidence>
<comment type="similarity">
    <text evidence="9">Belongs to the GARS family.</text>
</comment>
<evidence type="ECO:0000256" key="1">
    <source>
        <dbReference type="ARBA" id="ARBA00001936"/>
    </source>
</evidence>
<dbReference type="InterPro" id="IPR011054">
    <property type="entry name" value="Rudment_hybrid_motif"/>
</dbReference>
<dbReference type="PROSITE" id="PS00184">
    <property type="entry name" value="GARS"/>
    <property type="match status" value="1"/>
</dbReference>
<evidence type="ECO:0000256" key="2">
    <source>
        <dbReference type="ARBA" id="ARBA00001946"/>
    </source>
</evidence>
<dbReference type="Gene3D" id="3.30.1490.20">
    <property type="entry name" value="ATP-grasp fold, A domain"/>
    <property type="match status" value="1"/>
</dbReference>
<comment type="cofactor">
    <cofactor evidence="2">
        <name>Mg(2+)</name>
        <dbReference type="ChEBI" id="CHEBI:18420"/>
    </cofactor>
</comment>
<dbReference type="InterPro" id="IPR016185">
    <property type="entry name" value="PreATP-grasp_dom_sf"/>
</dbReference>
<dbReference type="InterPro" id="IPR013815">
    <property type="entry name" value="ATP_grasp_subdomain_1"/>
</dbReference>
<dbReference type="EC" id="6.3.4.13" evidence="4"/>
<dbReference type="SUPFAM" id="SSF51246">
    <property type="entry name" value="Rudiment single hybrid motif"/>
    <property type="match status" value="1"/>
</dbReference>
<dbReference type="InterPro" id="IPR020560">
    <property type="entry name" value="PRibGlycinamide_synth_C-dom"/>
</dbReference>
<evidence type="ECO:0000256" key="7">
    <source>
        <dbReference type="ARBA" id="ARBA00022755"/>
    </source>
</evidence>
<evidence type="ECO:0000256" key="10">
    <source>
        <dbReference type="ARBA" id="ARBA00042242"/>
    </source>
</evidence>
<dbReference type="Pfam" id="PF02843">
    <property type="entry name" value="GARS_C"/>
    <property type="match status" value="1"/>
</dbReference>
<dbReference type="PANTHER" id="PTHR43472:SF1">
    <property type="entry name" value="PHOSPHORIBOSYLAMINE--GLYCINE LIGASE, CHLOROPLASTIC"/>
    <property type="match status" value="1"/>
</dbReference>
<reference evidence="14 15" key="1">
    <citation type="journal article" date="2019" name="Nat. Microbiol.">
        <title>Mediterranean grassland soil C-N compound turnover is dependent on rainfall and depth, and is mediated by genomically divergent microorganisms.</title>
        <authorList>
            <person name="Diamond S."/>
            <person name="Andeer P.F."/>
            <person name="Li Z."/>
            <person name="Crits-Christoph A."/>
            <person name="Burstein D."/>
            <person name="Anantharaman K."/>
            <person name="Lane K.R."/>
            <person name="Thomas B.C."/>
            <person name="Pan C."/>
            <person name="Northen T.R."/>
            <person name="Banfield J.F."/>
        </authorList>
    </citation>
    <scope>NUCLEOTIDE SEQUENCE [LARGE SCALE GENOMIC DNA]</scope>
    <source>
        <strain evidence="14">WS_8</strain>
    </source>
</reference>
<evidence type="ECO:0000256" key="12">
    <source>
        <dbReference type="PROSITE-ProRule" id="PRU00409"/>
    </source>
</evidence>
<name>A0A538TYE3_UNCEI</name>
<dbReference type="Gene3D" id="3.90.600.10">
    <property type="entry name" value="Phosphoribosylglycinamide synthetase, C-terminal domain"/>
    <property type="match status" value="1"/>
</dbReference>
<dbReference type="PROSITE" id="PS50975">
    <property type="entry name" value="ATP_GRASP"/>
    <property type="match status" value="1"/>
</dbReference>
<sequence>MWRLARDEDVSEVLAAPGNDGIGRRFRRLMISEDDAASLAEACRAERIDLVVIGPEAPLVAGLADRLRDAGVLVYGPGAQEAQLESSKWFAKEIMAEAKVPSARAEPFEEPLRASRALDGFGPPWVIKADGLAAGKGVRVTRDRREAEAFIRACLVEGRFAAGGRRILLEEFLAGEELSAMAVCDGRQFTLLPTARDYKRAFDGDQGPNTGGMGAHAPAEMGGADLEAEVGRRVIAPMLEAMARRGMPFRGTLYAGLMMGERGLQVIEFNCRFGDPETQVVLPLLKGSLASLLTSAARGALRPGEIRRAPGSAVAVAVVDEGYPDAVRGEGSVEGLEALMEERDLEVFHAAAAWDAGRWRVSGGRVAYVMARAATRAAARERVYAALARLGGTGWRCRHDIAVAPAETMGGADGR</sequence>
<gene>
    <name evidence="14" type="primary">purD</name>
    <name evidence="14" type="ORF">E6K78_00600</name>
</gene>
<keyword evidence="8 12" id="KW-0067">ATP-binding</keyword>
<evidence type="ECO:0000313" key="15">
    <source>
        <dbReference type="Proteomes" id="UP000316609"/>
    </source>
</evidence>
<dbReference type="SMART" id="SM01210">
    <property type="entry name" value="GARS_C"/>
    <property type="match status" value="1"/>
</dbReference>
<dbReference type="GO" id="GO:0046872">
    <property type="term" value="F:metal ion binding"/>
    <property type="evidence" value="ECO:0007669"/>
    <property type="project" value="InterPro"/>
</dbReference>
<protein>
    <recommendedName>
        <fullName evidence="4">phosphoribosylamine--glycine ligase</fullName>
        <ecNumber evidence="4">6.3.4.13</ecNumber>
    </recommendedName>
    <alternativeName>
        <fullName evidence="10">Glycinamide ribonucleotide synthetase</fullName>
    </alternativeName>
    <alternativeName>
        <fullName evidence="11">Phosphoribosylglycinamide synthetase</fullName>
    </alternativeName>
</protein>
<accession>A0A538TYE3</accession>
<dbReference type="GO" id="GO:0005524">
    <property type="term" value="F:ATP binding"/>
    <property type="evidence" value="ECO:0007669"/>
    <property type="project" value="UniProtKB-UniRule"/>
</dbReference>
<organism evidence="14 15">
    <name type="scientific">Eiseniibacteriota bacterium</name>
    <dbReference type="NCBI Taxonomy" id="2212470"/>
    <lineage>
        <taxon>Bacteria</taxon>
        <taxon>Candidatus Eiseniibacteriota</taxon>
    </lineage>
</organism>
<dbReference type="EMBL" id="VBOY01000006">
    <property type="protein sequence ID" value="TMQ68664.1"/>
    <property type="molecule type" value="Genomic_DNA"/>
</dbReference>
<dbReference type="InterPro" id="IPR020562">
    <property type="entry name" value="PRibGlycinamide_synth_N"/>
</dbReference>
<evidence type="ECO:0000256" key="3">
    <source>
        <dbReference type="ARBA" id="ARBA00005174"/>
    </source>
</evidence>
<dbReference type="InterPro" id="IPR020561">
    <property type="entry name" value="PRibGlycinamid_synth_ATP-grasp"/>
</dbReference>
<comment type="pathway">
    <text evidence="3">Purine metabolism; IMP biosynthesis via de novo pathway; N(1)-(5-phospho-D-ribosyl)glycinamide from 5-phospho-alpha-D-ribose 1-diphosphate: step 2/2.</text>
</comment>
<dbReference type="InterPro" id="IPR000115">
    <property type="entry name" value="PRibGlycinamide_synth"/>
</dbReference>
<dbReference type="AlphaFoldDB" id="A0A538TYE3"/>
<dbReference type="InterPro" id="IPR037123">
    <property type="entry name" value="PRibGlycinamide_synth_C_sf"/>
</dbReference>
<evidence type="ECO:0000256" key="9">
    <source>
        <dbReference type="ARBA" id="ARBA00038345"/>
    </source>
</evidence>
<dbReference type="SUPFAM" id="SSF52440">
    <property type="entry name" value="PreATP-grasp domain"/>
    <property type="match status" value="1"/>
</dbReference>
<dbReference type="PANTHER" id="PTHR43472">
    <property type="entry name" value="PHOSPHORIBOSYLAMINE--GLYCINE LIGASE"/>
    <property type="match status" value="1"/>
</dbReference>
<evidence type="ECO:0000256" key="5">
    <source>
        <dbReference type="ARBA" id="ARBA00022598"/>
    </source>
</evidence>
<dbReference type="GO" id="GO:0009113">
    <property type="term" value="P:purine nucleobase biosynthetic process"/>
    <property type="evidence" value="ECO:0007669"/>
    <property type="project" value="InterPro"/>
</dbReference>
<dbReference type="Gene3D" id="3.30.470.20">
    <property type="entry name" value="ATP-grasp fold, B domain"/>
    <property type="match status" value="1"/>
</dbReference>
<keyword evidence="6 12" id="KW-0547">Nucleotide-binding</keyword>
<keyword evidence="5 14" id="KW-0436">Ligase</keyword>